<keyword evidence="1 4" id="KW-0378">Hydrolase</keyword>
<feature type="binding site" evidence="2">
    <location>
        <position position="359"/>
    </location>
    <ligand>
        <name>Mn(2+)</name>
        <dbReference type="ChEBI" id="CHEBI:29035"/>
        <label>2</label>
    </ligand>
</feature>
<keyword evidence="2" id="KW-0479">Metal-binding</keyword>
<dbReference type="SUPFAM" id="SSF53187">
    <property type="entry name" value="Zn-dependent exopeptidases"/>
    <property type="match status" value="1"/>
</dbReference>
<dbReference type="SUPFAM" id="SSF55031">
    <property type="entry name" value="Bacterial exopeptidase dimerisation domain"/>
    <property type="match status" value="1"/>
</dbReference>
<name>A0A1T5LZA3_9FIRM</name>
<keyword evidence="2" id="KW-0464">Manganese</keyword>
<evidence type="ECO:0000256" key="1">
    <source>
        <dbReference type="ARBA" id="ARBA00022801"/>
    </source>
</evidence>
<dbReference type="InterPro" id="IPR011650">
    <property type="entry name" value="Peptidase_M20_dimer"/>
</dbReference>
<dbReference type="RefSeq" id="WP_079493439.1">
    <property type="nucleotide sequence ID" value="NZ_FUZT01000009.1"/>
</dbReference>
<reference evidence="4 5" key="1">
    <citation type="submission" date="2017-02" db="EMBL/GenBank/DDBJ databases">
        <authorList>
            <person name="Peterson S.W."/>
        </authorList>
    </citation>
    <scope>NUCLEOTIDE SEQUENCE [LARGE SCALE GENOMIC DNA]</scope>
    <source>
        <strain evidence="4 5">M1</strain>
    </source>
</reference>
<dbReference type="OrthoDB" id="9776731at2"/>
<evidence type="ECO:0000313" key="4">
    <source>
        <dbReference type="EMBL" id="SKC81330.1"/>
    </source>
</evidence>
<dbReference type="NCBIfam" id="TIGR01891">
    <property type="entry name" value="amidohydrolases"/>
    <property type="match status" value="1"/>
</dbReference>
<dbReference type="Pfam" id="PF07687">
    <property type="entry name" value="M20_dimer"/>
    <property type="match status" value="1"/>
</dbReference>
<dbReference type="PANTHER" id="PTHR11014">
    <property type="entry name" value="PEPTIDASE M20 FAMILY MEMBER"/>
    <property type="match status" value="1"/>
</dbReference>
<evidence type="ECO:0000256" key="2">
    <source>
        <dbReference type="PIRSR" id="PIRSR005962-1"/>
    </source>
</evidence>
<sequence length="387" mass="42303">MTVKELAKKYKQYAIDLRREFHMNPEPSMKEIRTSGRVIEELEKMGIECTKVAGTGVVGIIKGKADGRTVALRADMDALEVNEKNDKEYKSKVKGLMHACGHDAHTASLLTAAKILNEIKNEFSGSVKLLFQPGEEVAQGAKKMIEEGVMEDVDGIFGLHIWNDTEAGKVSVEAGPRMASAGIFKIDVIGKGGHGSMPHQGVDAVLVGSAIVMNLQSIVSREISPLDPAVISVGMFNAGSRFNVIAGEAHLEGTTRCFSMEVNDSFEDMITRVADQTAKSYRAKVKVDYKQLVIPTINDPEMSAIAEEAVEKTSGKDALVTYEKTTGGEDFSFFTQKAPGAFAFVGSRNEKKVDYYPHHHPKFDIDEDALETASSLYAQFAIDFLNR</sequence>
<accession>A0A1T5LZA3</accession>
<dbReference type="Proteomes" id="UP000190285">
    <property type="component" value="Unassembled WGS sequence"/>
</dbReference>
<feature type="binding site" evidence="2">
    <location>
        <position position="160"/>
    </location>
    <ligand>
        <name>Mn(2+)</name>
        <dbReference type="ChEBI" id="CHEBI:29035"/>
        <label>2</label>
    </ligand>
</feature>
<dbReference type="Gene3D" id="3.30.70.360">
    <property type="match status" value="1"/>
</dbReference>
<protein>
    <submittedName>
        <fullName evidence="4">Amidohydrolase</fullName>
    </submittedName>
</protein>
<gene>
    <name evidence="4" type="ORF">SAMN02194393_03597</name>
</gene>
<feature type="binding site" evidence="2">
    <location>
        <position position="100"/>
    </location>
    <ligand>
        <name>Mn(2+)</name>
        <dbReference type="ChEBI" id="CHEBI:29035"/>
        <label>2</label>
    </ligand>
</feature>
<dbReference type="Gene3D" id="3.40.630.10">
    <property type="entry name" value="Zn peptidases"/>
    <property type="match status" value="1"/>
</dbReference>
<dbReference type="STRING" id="36842.SAMN02194393_03597"/>
<proteinExistence type="predicted"/>
<dbReference type="CDD" id="cd08019">
    <property type="entry name" value="M20_Acy1-like"/>
    <property type="match status" value="1"/>
</dbReference>
<dbReference type="InterPro" id="IPR017439">
    <property type="entry name" value="Amidohydrolase"/>
</dbReference>
<dbReference type="FunFam" id="3.30.70.360:FF:000001">
    <property type="entry name" value="N-acetyldiaminopimelate deacetylase"/>
    <property type="match status" value="1"/>
</dbReference>
<evidence type="ECO:0000259" key="3">
    <source>
        <dbReference type="Pfam" id="PF07687"/>
    </source>
</evidence>
<dbReference type="GO" id="GO:0019877">
    <property type="term" value="P:diaminopimelate biosynthetic process"/>
    <property type="evidence" value="ECO:0007669"/>
    <property type="project" value="UniProtKB-ARBA"/>
</dbReference>
<feature type="binding site" evidence="2">
    <location>
        <position position="102"/>
    </location>
    <ligand>
        <name>Mn(2+)</name>
        <dbReference type="ChEBI" id="CHEBI:29035"/>
        <label>2</label>
    </ligand>
</feature>
<organism evidence="4 5">
    <name type="scientific">Maledivibacter halophilus</name>
    <dbReference type="NCBI Taxonomy" id="36842"/>
    <lineage>
        <taxon>Bacteria</taxon>
        <taxon>Bacillati</taxon>
        <taxon>Bacillota</taxon>
        <taxon>Clostridia</taxon>
        <taxon>Peptostreptococcales</taxon>
        <taxon>Caminicellaceae</taxon>
        <taxon>Maledivibacter</taxon>
    </lineage>
</organism>
<dbReference type="PIRSF" id="PIRSF005962">
    <property type="entry name" value="Pept_M20D_amidohydro"/>
    <property type="match status" value="1"/>
</dbReference>
<dbReference type="InterPro" id="IPR002933">
    <property type="entry name" value="Peptidase_M20"/>
</dbReference>
<feature type="domain" description="Peptidase M20 dimerisation" evidence="3">
    <location>
        <begin position="184"/>
        <end position="280"/>
    </location>
</feature>
<dbReference type="AlphaFoldDB" id="A0A1T5LZA3"/>
<keyword evidence="5" id="KW-1185">Reference proteome</keyword>
<feature type="binding site" evidence="2">
    <location>
        <position position="136"/>
    </location>
    <ligand>
        <name>Mn(2+)</name>
        <dbReference type="ChEBI" id="CHEBI:29035"/>
        <label>2</label>
    </ligand>
</feature>
<comment type="cofactor">
    <cofactor evidence="2">
        <name>Mn(2+)</name>
        <dbReference type="ChEBI" id="CHEBI:29035"/>
    </cofactor>
    <text evidence="2">The Mn(2+) ion enhances activity.</text>
</comment>
<dbReference type="EMBL" id="FUZT01000009">
    <property type="protein sequence ID" value="SKC81330.1"/>
    <property type="molecule type" value="Genomic_DNA"/>
</dbReference>
<dbReference type="InterPro" id="IPR036264">
    <property type="entry name" value="Bact_exopeptidase_dim_dom"/>
</dbReference>
<dbReference type="GO" id="GO:0046872">
    <property type="term" value="F:metal ion binding"/>
    <property type="evidence" value="ECO:0007669"/>
    <property type="project" value="UniProtKB-KW"/>
</dbReference>
<dbReference type="PANTHER" id="PTHR11014:SF63">
    <property type="entry name" value="METALLOPEPTIDASE, PUTATIVE (AFU_ORTHOLOGUE AFUA_6G09600)-RELATED"/>
    <property type="match status" value="1"/>
</dbReference>
<dbReference type="GO" id="GO:0050118">
    <property type="term" value="F:N-acetyldiaminopimelate deacetylase activity"/>
    <property type="evidence" value="ECO:0007669"/>
    <property type="project" value="UniProtKB-ARBA"/>
</dbReference>
<dbReference type="Pfam" id="PF01546">
    <property type="entry name" value="Peptidase_M20"/>
    <property type="match status" value="1"/>
</dbReference>
<evidence type="ECO:0000313" key="5">
    <source>
        <dbReference type="Proteomes" id="UP000190285"/>
    </source>
</evidence>